<dbReference type="PANTHER" id="PTHR17985:SF8">
    <property type="entry name" value="TRANSPORT AND GOLGI ORGANIZATION PROTEIN 2 HOMOLOG"/>
    <property type="match status" value="1"/>
</dbReference>
<sequence length="273" mass="29367">MCTAFVSIDPGSTTPVVVLAVRDEYIGRDWLPPDRHWPSRPALVGGRDLLAGGTWLAVHPGGDDEPSRMACLLNGFGRAADPALRLSRGDLPLLAAADGDALEGLDLERYDPFHLVRAQAGEVRVLSWSGHELRERRLPPGLHVVVNDGLEGEAENRTSSLRAGRMMAARIAHFRPRLAAARRPEPTSSPAGRPTTEAWGQWLPVAAGDGLELDEPAALIQRRDFGDGRIWGTTSVSLVALARSGVRYDFNPAPGSHVWHQVGLGGQARTAAI</sequence>
<gene>
    <name evidence="1" type="ORF">GCM10010430_30720</name>
</gene>
<comment type="caution">
    <text evidence="1">The sequence shown here is derived from an EMBL/GenBank/DDBJ whole genome shotgun (WGS) entry which is preliminary data.</text>
</comment>
<protein>
    <submittedName>
        <fullName evidence="1">NRDE family protein</fullName>
    </submittedName>
</protein>
<accession>A0ABP5QZW1</accession>
<dbReference type="PANTHER" id="PTHR17985">
    <property type="entry name" value="SER/THR-RICH PROTEIN T10 IN DGCR REGION"/>
    <property type="match status" value="1"/>
</dbReference>
<dbReference type="InterPro" id="IPR008551">
    <property type="entry name" value="TANGO2"/>
</dbReference>
<dbReference type="RefSeq" id="WP_344636918.1">
    <property type="nucleotide sequence ID" value="NZ_BAAATR010000011.1"/>
</dbReference>
<dbReference type="EMBL" id="BAAATR010000011">
    <property type="protein sequence ID" value="GAA2246523.1"/>
    <property type="molecule type" value="Genomic_DNA"/>
</dbReference>
<keyword evidence="2" id="KW-1185">Reference proteome</keyword>
<organism evidence="1 2">
    <name type="scientific">Kitasatospora cystarginea</name>
    <dbReference type="NCBI Taxonomy" id="58350"/>
    <lineage>
        <taxon>Bacteria</taxon>
        <taxon>Bacillati</taxon>
        <taxon>Actinomycetota</taxon>
        <taxon>Actinomycetes</taxon>
        <taxon>Kitasatosporales</taxon>
        <taxon>Streptomycetaceae</taxon>
        <taxon>Kitasatospora</taxon>
    </lineage>
</organism>
<dbReference type="Proteomes" id="UP001500305">
    <property type="component" value="Unassembled WGS sequence"/>
</dbReference>
<proteinExistence type="predicted"/>
<name>A0ABP5QZW1_9ACTN</name>
<reference evidence="2" key="1">
    <citation type="journal article" date="2019" name="Int. J. Syst. Evol. Microbiol.">
        <title>The Global Catalogue of Microorganisms (GCM) 10K type strain sequencing project: providing services to taxonomists for standard genome sequencing and annotation.</title>
        <authorList>
            <consortium name="The Broad Institute Genomics Platform"/>
            <consortium name="The Broad Institute Genome Sequencing Center for Infectious Disease"/>
            <person name="Wu L."/>
            <person name="Ma J."/>
        </authorList>
    </citation>
    <scope>NUCLEOTIDE SEQUENCE [LARGE SCALE GENOMIC DNA]</scope>
    <source>
        <strain evidence="2">JCM 7356</strain>
    </source>
</reference>
<dbReference type="Pfam" id="PF05742">
    <property type="entry name" value="TANGO2"/>
    <property type="match status" value="1"/>
</dbReference>
<evidence type="ECO:0000313" key="1">
    <source>
        <dbReference type="EMBL" id="GAA2246523.1"/>
    </source>
</evidence>
<evidence type="ECO:0000313" key="2">
    <source>
        <dbReference type="Proteomes" id="UP001500305"/>
    </source>
</evidence>